<feature type="compositionally biased region" description="Low complexity" evidence="1">
    <location>
        <begin position="146"/>
        <end position="155"/>
    </location>
</feature>
<reference evidence="3" key="1">
    <citation type="submission" date="2022-06" db="EMBL/GenBank/DDBJ databases">
        <authorList>
            <consortium name="SYNGENTA / RWTH Aachen University"/>
        </authorList>
    </citation>
    <scope>NUCLEOTIDE SEQUENCE</scope>
</reference>
<keyword evidence="4" id="KW-1185">Reference proteome</keyword>
<sequence>MFSLRVFFIIWLTSSVVMLGKGVQAYLHTNLFGEAGEHLSHDSASWNSRDLSDLQPNIHYDVQNHMAHSTYPVGNYHSNQEPEEGFGWEADEIPPQDVWKKHADQTINLEEAMSFDQGNSWNFAQFEDSSFSGQNHQKENYPHAGYSQYQSSSSSTIQPYDADLSDGNYVNSAPHDFWYPDSSFAPQSHQILENSHYNQMTQGPAFHFEQGHLWNSPETISNWGYQNHGTTSSSHNSGITNTGAEINHRRNTIDNESLNAAASKILTEKYTSISIIEMDCYPERVELIEILKNNFRRCTKKDAISRLNFKKPRRDLDYESVHEKALRFIESKKSEAGSQATIADENHSLCDKLKRLLILEYTLGIYWDKSSSLKDILYNFADNFAKNKNVDRHPSNSIRMRRISILGINLMKIIAKKYSEKDISEEFGNDDNLLNYNTLFWEFCFKTHKNMKEDLSIFFQSIAGSLKSKINIEELSSIKFSTHNNADTIFPVMERSIIGTSDKLADYLYSWYYVNFRAMVYYPELIVIGDFVASYHLKRFIESGILYYYEAGEKA</sequence>
<feature type="signal peptide" evidence="2">
    <location>
        <begin position="1"/>
        <end position="22"/>
    </location>
</feature>
<feature type="chain" id="PRO_5043874633" evidence="2">
    <location>
        <begin position="23"/>
        <end position="555"/>
    </location>
</feature>
<dbReference type="AlphaFoldDB" id="A0AAV0AT15"/>
<keyword evidence="2" id="KW-0732">Signal</keyword>
<gene>
    <name evidence="3" type="ORF">PPACK8108_LOCUS7496</name>
</gene>
<accession>A0AAV0AT15</accession>
<evidence type="ECO:0000313" key="4">
    <source>
        <dbReference type="Proteomes" id="UP001153365"/>
    </source>
</evidence>
<protein>
    <submittedName>
        <fullName evidence="3">Expressed protein</fullName>
    </submittedName>
</protein>
<evidence type="ECO:0000256" key="1">
    <source>
        <dbReference type="SAM" id="MobiDB-lite"/>
    </source>
</evidence>
<evidence type="ECO:0000313" key="3">
    <source>
        <dbReference type="EMBL" id="CAH7672677.1"/>
    </source>
</evidence>
<proteinExistence type="predicted"/>
<dbReference type="Proteomes" id="UP001153365">
    <property type="component" value="Unassembled WGS sequence"/>
</dbReference>
<dbReference type="EMBL" id="CALTRL010001476">
    <property type="protein sequence ID" value="CAH7672677.1"/>
    <property type="molecule type" value="Genomic_DNA"/>
</dbReference>
<comment type="caution">
    <text evidence="3">The sequence shown here is derived from an EMBL/GenBank/DDBJ whole genome shotgun (WGS) entry which is preliminary data.</text>
</comment>
<feature type="region of interest" description="Disordered" evidence="1">
    <location>
        <begin position="132"/>
        <end position="158"/>
    </location>
</feature>
<name>A0AAV0AT15_PHAPC</name>
<organism evidence="3 4">
    <name type="scientific">Phakopsora pachyrhizi</name>
    <name type="common">Asian soybean rust disease fungus</name>
    <dbReference type="NCBI Taxonomy" id="170000"/>
    <lineage>
        <taxon>Eukaryota</taxon>
        <taxon>Fungi</taxon>
        <taxon>Dikarya</taxon>
        <taxon>Basidiomycota</taxon>
        <taxon>Pucciniomycotina</taxon>
        <taxon>Pucciniomycetes</taxon>
        <taxon>Pucciniales</taxon>
        <taxon>Phakopsoraceae</taxon>
        <taxon>Phakopsora</taxon>
    </lineage>
</organism>
<evidence type="ECO:0000256" key="2">
    <source>
        <dbReference type="SAM" id="SignalP"/>
    </source>
</evidence>